<sequence length="113" mass="12389">MRGREKGEEMAERDLLSKEEGYLGGGRGWICEGGTGDEEEWEGKNLWRRTGCVEGRGGKDLRVRGNCMGRRMEKEGGVSGGGMEGKGGGVAMKDGDERIGERKNCVEKKLYSK</sequence>
<comment type="caution">
    <text evidence="2">The sequence shown here is derived from an EMBL/GenBank/DDBJ whole genome shotgun (WGS) entry which is preliminary data.</text>
</comment>
<keyword evidence="3" id="KW-1185">Reference proteome</keyword>
<feature type="compositionally biased region" description="Basic and acidic residues" evidence="1">
    <location>
        <begin position="1"/>
        <end position="21"/>
    </location>
</feature>
<evidence type="ECO:0000256" key="1">
    <source>
        <dbReference type="SAM" id="MobiDB-lite"/>
    </source>
</evidence>
<dbReference type="AlphaFoldDB" id="A0ABD3ANJ3"/>
<accession>A0ABD3ANJ3</accession>
<dbReference type="Proteomes" id="UP001630127">
    <property type="component" value="Unassembled WGS sequence"/>
</dbReference>
<dbReference type="EMBL" id="JBJUIK010000003">
    <property type="protein sequence ID" value="KAL3532762.1"/>
    <property type="molecule type" value="Genomic_DNA"/>
</dbReference>
<feature type="region of interest" description="Disordered" evidence="1">
    <location>
        <begin position="71"/>
        <end position="96"/>
    </location>
</feature>
<feature type="region of interest" description="Disordered" evidence="1">
    <location>
        <begin position="1"/>
        <end position="25"/>
    </location>
</feature>
<organism evidence="2 3">
    <name type="scientific">Cinchona calisaya</name>
    <dbReference type="NCBI Taxonomy" id="153742"/>
    <lineage>
        <taxon>Eukaryota</taxon>
        <taxon>Viridiplantae</taxon>
        <taxon>Streptophyta</taxon>
        <taxon>Embryophyta</taxon>
        <taxon>Tracheophyta</taxon>
        <taxon>Spermatophyta</taxon>
        <taxon>Magnoliopsida</taxon>
        <taxon>eudicotyledons</taxon>
        <taxon>Gunneridae</taxon>
        <taxon>Pentapetalae</taxon>
        <taxon>asterids</taxon>
        <taxon>lamiids</taxon>
        <taxon>Gentianales</taxon>
        <taxon>Rubiaceae</taxon>
        <taxon>Cinchonoideae</taxon>
        <taxon>Cinchoneae</taxon>
        <taxon>Cinchona</taxon>
    </lineage>
</organism>
<evidence type="ECO:0000313" key="3">
    <source>
        <dbReference type="Proteomes" id="UP001630127"/>
    </source>
</evidence>
<protein>
    <submittedName>
        <fullName evidence="2">Uncharacterized protein</fullName>
    </submittedName>
</protein>
<proteinExistence type="predicted"/>
<feature type="compositionally biased region" description="Gly residues" evidence="1">
    <location>
        <begin position="77"/>
        <end position="90"/>
    </location>
</feature>
<name>A0ABD3ANJ3_9GENT</name>
<reference evidence="2 3" key="1">
    <citation type="submission" date="2024-11" db="EMBL/GenBank/DDBJ databases">
        <title>A near-complete genome assembly of Cinchona calisaya.</title>
        <authorList>
            <person name="Lian D.C."/>
            <person name="Zhao X.W."/>
            <person name="Wei L."/>
        </authorList>
    </citation>
    <scope>NUCLEOTIDE SEQUENCE [LARGE SCALE GENOMIC DNA]</scope>
    <source>
        <tissue evidence="2">Nenye</tissue>
    </source>
</reference>
<evidence type="ECO:0000313" key="2">
    <source>
        <dbReference type="EMBL" id="KAL3532762.1"/>
    </source>
</evidence>
<gene>
    <name evidence="2" type="ORF">ACH5RR_006283</name>
</gene>